<evidence type="ECO:0000313" key="2">
    <source>
        <dbReference type="Proteomes" id="UP000183832"/>
    </source>
</evidence>
<organism evidence="1 2">
    <name type="scientific">Clunio marinus</name>
    <dbReference type="NCBI Taxonomy" id="568069"/>
    <lineage>
        <taxon>Eukaryota</taxon>
        <taxon>Metazoa</taxon>
        <taxon>Ecdysozoa</taxon>
        <taxon>Arthropoda</taxon>
        <taxon>Hexapoda</taxon>
        <taxon>Insecta</taxon>
        <taxon>Pterygota</taxon>
        <taxon>Neoptera</taxon>
        <taxon>Endopterygota</taxon>
        <taxon>Diptera</taxon>
        <taxon>Nematocera</taxon>
        <taxon>Chironomoidea</taxon>
        <taxon>Chironomidae</taxon>
        <taxon>Clunio</taxon>
    </lineage>
</organism>
<proteinExistence type="predicted"/>
<dbReference type="EMBL" id="CVRI01000057">
    <property type="protein sequence ID" value="CRL02485.1"/>
    <property type="molecule type" value="Genomic_DNA"/>
</dbReference>
<sequence>MQMQPKLSHVNGKSIEKKMQVKRKTRFANEYLICLIFEIPQGKSFLFSRNPDTELFVPLEHMHHPIQMKPADSENRNALLNANNFYYGLIEKTEKKNSCGNDYNTDMKGEMTSQ</sequence>
<protein>
    <submittedName>
        <fullName evidence="1">CLUMA_CG015442, isoform A</fullName>
    </submittedName>
</protein>
<reference evidence="1 2" key="1">
    <citation type="submission" date="2015-04" db="EMBL/GenBank/DDBJ databases">
        <authorList>
            <person name="Syromyatnikov M.Y."/>
            <person name="Popov V.N."/>
        </authorList>
    </citation>
    <scope>NUCLEOTIDE SEQUENCE [LARGE SCALE GENOMIC DNA]</scope>
</reference>
<name>A0A1J1IQH8_9DIPT</name>
<dbReference type="Proteomes" id="UP000183832">
    <property type="component" value="Unassembled WGS sequence"/>
</dbReference>
<keyword evidence="2" id="KW-1185">Reference proteome</keyword>
<accession>A0A1J1IQH8</accession>
<gene>
    <name evidence="1" type="ORF">CLUMA_CG015442</name>
</gene>
<dbReference type="AlphaFoldDB" id="A0A1J1IQH8"/>
<dbReference type="OrthoDB" id="8300625at2759"/>
<evidence type="ECO:0000313" key="1">
    <source>
        <dbReference type="EMBL" id="CRL02485.1"/>
    </source>
</evidence>